<evidence type="ECO:0000313" key="3">
    <source>
        <dbReference type="Proteomes" id="UP001334084"/>
    </source>
</evidence>
<sequence length="455" mass="52584">MRYTFYLNTVIFFKNFIETSINVDDYLKEAVNGLDICDPLVTELYVNYSYDLKYHIFHDLVWNAITNHEIIARMTSNDTSEISFALRSKIMKEKFFEFLIYGDYNPNITVSKAENDFITEIVSSATILYDILRTCYKDVINSADFTTKAIIKIIRQHTCFIQDGISDNIPLPVIKYCKGELNLAENCLNETVDLDCFKKFLKFDSDQLSKAECLSSTISYLPNDLISKFIRENMIENLTAEIDNISMFIDNECDYDTTNETHISEINNISKTFSEEFEHITKTSIAEINKINKIIDENYDHIGENIAAEHYNSTKTSKELLNVTENISTDINNNSLTDQNERLQNTTKTLSIESQKLSEPIFKLESLVSTYAPEINTVINEKSSRVQTFETTETPNIFDTANTEFNIITSYMGVWGFAAALIFIISIIFGIVFILFKYKFRKRKHYRENLVFISS</sequence>
<dbReference type="Proteomes" id="UP001334084">
    <property type="component" value="Chromosome 5"/>
</dbReference>
<reference evidence="2" key="1">
    <citation type="journal article" date="2024" name="BMC Genomics">
        <title>Functional annotation of a divergent genome using sequence and structure-based similarity.</title>
        <authorList>
            <person name="Svedberg D."/>
            <person name="Winiger R.R."/>
            <person name="Berg A."/>
            <person name="Sharma H."/>
            <person name="Tellgren-Roth C."/>
            <person name="Debrunner-Vossbrinck B.A."/>
            <person name="Vossbrinck C.R."/>
            <person name="Barandun J."/>
        </authorList>
    </citation>
    <scope>NUCLEOTIDE SEQUENCE</scope>
    <source>
        <strain evidence="2">Illinois isolate</strain>
    </source>
</reference>
<evidence type="ECO:0000256" key="1">
    <source>
        <dbReference type="SAM" id="Phobius"/>
    </source>
</evidence>
<keyword evidence="3" id="KW-1185">Reference proteome</keyword>
<gene>
    <name evidence="2" type="ORF">VNE69_05193</name>
</gene>
<dbReference type="AlphaFoldDB" id="A0AAX4JC82"/>
<keyword evidence="1" id="KW-1133">Transmembrane helix</keyword>
<dbReference type="EMBL" id="CP142730">
    <property type="protein sequence ID" value="WUR03604.1"/>
    <property type="molecule type" value="Genomic_DNA"/>
</dbReference>
<keyword evidence="1" id="KW-0812">Transmembrane</keyword>
<accession>A0AAX4JC82</accession>
<name>A0AAX4JC82_9MICR</name>
<protein>
    <submittedName>
        <fullName evidence="2">SP-containing membrane protein</fullName>
    </submittedName>
</protein>
<proteinExistence type="predicted"/>
<dbReference type="KEGG" id="vnx:VNE69_05193"/>
<dbReference type="GeneID" id="90541417"/>
<dbReference type="RefSeq" id="XP_065329749.1">
    <property type="nucleotide sequence ID" value="XM_065473677.1"/>
</dbReference>
<organism evidence="2 3">
    <name type="scientific">Vairimorpha necatrix</name>
    <dbReference type="NCBI Taxonomy" id="6039"/>
    <lineage>
        <taxon>Eukaryota</taxon>
        <taxon>Fungi</taxon>
        <taxon>Fungi incertae sedis</taxon>
        <taxon>Microsporidia</taxon>
        <taxon>Nosematidae</taxon>
        <taxon>Vairimorpha</taxon>
    </lineage>
</organism>
<keyword evidence="1" id="KW-0472">Membrane</keyword>
<evidence type="ECO:0000313" key="2">
    <source>
        <dbReference type="EMBL" id="WUR03604.1"/>
    </source>
</evidence>
<feature type="transmembrane region" description="Helical" evidence="1">
    <location>
        <begin position="412"/>
        <end position="436"/>
    </location>
</feature>